<reference evidence="5 6" key="1">
    <citation type="submission" date="2019-01" db="EMBL/GenBank/DDBJ databases">
        <title>Lactibacter flavus gen. nov., sp. nov., a novel bacterium of the family Propionibacteriaceae isolated from raw milk and dairy products.</title>
        <authorList>
            <person name="Huptas C."/>
            <person name="Wenning M."/>
            <person name="Breitenwieser F."/>
            <person name="Doll E."/>
            <person name="Von Neubeck M."/>
            <person name="Busse H.-J."/>
            <person name="Scherer S."/>
        </authorList>
    </citation>
    <scope>NUCLEOTIDE SEQUENCE [LARGE SCALE GENOMIC DNA]</scope>
    <source>
        <strain evidence="5 6">DSM 22130</strain>
    </source>
</reference>
<dbReference type="OrthoDB" id="9807502at2"/>
<comment type="similarity">
    <text evidence="1 3">Belongs to the arginine deiminase family.</text>
</comment>
<evidence type="ECO:0000256" key="4">
    <source>
        <dbReference type="PIRSR" id="PIRSR006356-1"/>
    </source>
</evidence>
<gene>
    <name evidence="3" type="primary">arcA</name>
    <name evidence="5" type="ORF">ET996_10900</name>
</gene>
<dbReference type="GO" id="GO:0016990">
    <property type="term" value="F:arginine deiminase activity"/>
    <property type="evidence" value="ECO:0007669"/>
    <property type="project" value="UniProtKB-UniRule"/>
</dbReference>
<comment type="caution">
    <text evidence="5">The sequence shown here is derived from an EMBL/GenBank/DDBJ whole genome shotgun (WGS) entry which is preliminary data.</text>
</comment>
<name>A0A4Q9KL17_PROTD</name>
<proteinExistence type="inferred from homology"/>
<accession>A0A4Q9KL17</accession>
<dbReference type="AlphaFoldDB" id="A0A4Q9KL17"/>
<dbReference type="PIRSF" id="PIRSF006356">
    <property type="entry name" value="Arg_deiminase"/>
    <property type="match status" value="1"/>
</dbReference>
<dbReference type="Proteomes" id="UP000291933">
    <property type="component" value="Unassembled WGS sequence"/>
</dbReference>
<dbReference type="Gene3D" id="3.75.10.10">
    <property type="entry name" value="L-arginine/glycine Amidinotransferase, Chain A"/>
    <property type="match status" value="1"/>
</dbReference>
<dbReference type="Gene3D" id="1.10.3930.10">
    <property type="entry name" value="Arginine deiminase"/>
    <property type="match status" value="1"/>
</dbReference>
<keyword evidence="3" id="KW-0963">Cytoplasm</keyword>
<evidence type="ECO:0000256" key="2">
    <source>
        <dbReference type="ARBA" id="ARBA00022801"/>
    </source>
</evidence>
<feature type="active site" description="Amidino-cysteine intermediate" evidence="3 4">
    <location>
        <position position="396"/>
    </location>
</feature>
<dbReference type="Pfam" id="PF02274">
    <property type="entry name" value="ADI"/>
    <property type="match status" value="1"/>
</dbReference>
<comment type="subcellular location">
    <subcellularLocation>
        <location evidence="3">Cytoplasm</location>
    </subcellularLocation>
</comment>
<comment type="pathway">
    <text evidence="3">Amino-acid degradation; L-arginine degradation via ADI pathway; carbamoyl phosphate from L-arginine: step 1/2.</text>
</comment>
<evidence type="ECO:0000256" key="3">
    <source>
        <dbReference type="HAMAP-Rule" id="MF_00242"/>
    </source>
</evidence>
<dbReference type="SUPFAM" id="SSF55909">
    <property type="entry name" value="Pentein"/>
    <property type="match status" value="1"/>
</dbReference>
<dbReference type="GO" id="GO:0005737">
    <property type="term" value="C:cytoplasm"/>
    <property type="evidence" value="ECO:0007669"/>
    <property type="project" value="UniProtKB-SubCell"/>
</dbReference>
<dbReference type="InterPro" id="IPR003876">
    <property type="entry name" value="Arg_deiminase"/>
</dbReference>
<dbReference type="PANTHER" id="PTHR47271:SF2">
    <property type="entry name" value="ARGININE DEIMINASE"/>
    <property type="match status" value="1"/>
</dbReference>
<evidence type="ECO:0000256" key="1">
    <source>
        <dbReference type="ARBA" id="ARBA00010206"/>
    </source>
</evidence>
<dbReference type="NCBIfam" id="NF002381">
    <property type="entry name" value="PRK01388.1"/>
    <property type="match status" value="1"/>
</dbReference>
<dbReference type="PRINTS" id="PR01466">
    <property type="entry name" value="ARGDEIMINASE"/>
</dbReference>
<dbReference type="EC" id="3.5.3.6" evidence="3"/>
<keyword evidence="6" id="KW-1185">Reference proteome</keyword>
<dbReference type="GO" id="GO:0019546">
    <property type="term" value="P:L-arginine deiminase pathway"/>
    <property type="evidence" value="ECO:0007669"/>
    <property type="project" value="TreeGrafter"/>
</dbReference>
<sequence length="406" mass="43869">MAYHVGSEVGRLRQVILHRPGDEMTRLTPTNKDDLLFDDVLWLHRAQAEHDQFAHTLSSRGAEVLYLTELLTETLAVPEARTHVLDAVLDPRSFGKATADMLHAWASGLSDADLAGVLVAGVTKAELLAATDEKPSLYLRTLAPSSFLLPPLPNHLFTRDTSCWIYDGVAINSMRKPARMSETVNVGAIYRWHPRFAGEQFPTWADGAAEGAATLEGGDVLIIGNGAVLIGLSERTSAVGVERVAQRLFAAGAATSVIAVDMPHVRAQMHLDTVMTMLDPESFVRYAGFGPRDTLILRPGPRGGLKVSGHRASEFDRVLARALGLDAVRVLTPPQDALTAEREQWNDACNVLAVAPGVVVAYERNVATSEFLRGHGIEVLEVPGGELGRGRGGPRCMSCPVLRDPL</sequence>
<keyword evidence="2 3" id="KW-0378">Hydrolase</keyword>
<keyword evidence="3" id="KW-0056">Arginine metabolism</keyword>
<organism evidence="5 6">
    <name type="scientific">Propioniciclava tarda</name>
    <dbReference type="NCBI Taxonomy" id="433330"/>
    <lineage>
        <taxon>Bacteria</taxon>
        <taxon>Bacillati</taxon>
        <taxon>Actinomycetota</taxon>
        <taxon>Actinomycetes</taxon>
        <taxon>Propionibacteriales</taxon>
        <taxon>Propionibacteriaceae</taxon>
        <taxon>Propioniciclava</taxon>
    </lineage>
</organism>
<evidence type="ECO:0000313" key="5">
    <source>
        <dbReference type="EMBL" id="TBT94349.1"/>
    </source>
</evidence>
<dbReference type="HAMAP" id="MF_00242">
    <property type="entry name" value="Arg_deiminase"/>
    <property type="match status" value="1"/>
</dbReference>
<dbReference type="EMBL" id="SDMR01000014">
    <property type="protein sequence ID" value="TBT94349.1"/>
    <property type="molecule type" value="Genomic_DNA"/>
</dbReference>
<protein>
    <recommendedName>
        <fullName evidence="3">Arginine deiminase</fullName>
        <shortName evidence="3">ADI</shortName>
        <ecNumber evidence="3">3.5.3.6</ecNumber>
    </recommendedName>
    <alternativeName>
        <fullName evidence="3">Arginine dihydrolase</fullName>
        <shortName evidence="3">AD</shortName>
    </alternativeName>
</protein>
<dbReference type="PANTHER" id="PTHR47271">
    <property type="entry name" value="ARGININE DEIMINASE"/>
    <property type="match status" value="1"/>
</dbReference>
<evidence type="ECO:0000313" key="6">
    <source>
        <dbReference type="Proteomes" id="UP000291933"/>
    </source>
</evidence>
<dbReference type="RefSeq" id="WP_131172592.1">
    <property type="nucleotide sequence ID" value="NZ_FXTL01000014.1"/>
</dbReference>
<comment type="catalytic activity">
    <reaction evidence="3">
        <text>L-arginine + H2O = L-citrulline + NH4(+)</text>
        <dbReference type="Rhea" id="RHEA:19597"/>
        <dbReference type="ChEBI" id="CHEBI:15377"/>
        <dbReference type="ChEBI" id="CHEBI:28938"/>
        <dbReference type="ChEBI" id="CHEBI:32682"/>
        <dbReference type="ChEBI" id="CHEBI:57743"/>
        <dbReference type="EC" id="3.5.3.6"/>
    </reaction>
</comment>
<dbReference type="UniPathway" id="UPA00254">
    <property type="reaction ID" value="UER00364"/>
</dbReference>